<dbReference type="InterPro" id="IPR050194">
    <property type="entry name" value="Glycosyltransferase_grp1"/>
</dbReference>
<comment type="caution">
    <text evidence="4">The sequence shown here is derived from an EMBL/GenBank/DDBJ whole genome shotgun (WGS) entry which is preliminary data.</text>
</comment>
<dbReference type="Pfam" id="PF13692">
    <property type="entry name" value="Glyco_trans_1_4"/>
    <property type="match status" value="1"/>
</dbReference>
<dbReference type="InterPro" id="IPR028098">
    <property type="entry name" value="Glyco_trans_4-like_N"/>
</dbReference>
<dbReference type="CDD" id="cd03801">
    <property type="entry name" value="GT4_PimA-like"/>
    <property type="match status" value="1"/>
</dbReference>
<dbReference type="EMBL" id="JBIRPU010000001">
    <property type="protein sequence ID" value="MFI0791376.1"/>
    <property type="molecule type" value="Genomic_DNA"/>
</dbReference>
<dbReference type="Gene3D" id="3.40.50.2000">
    <property type="entry name" value="Glycogen Phosphorylase B"/>
    <property type="match status" value="2"/>
</dbReference>
<evidence type="ECO:0000259" key="3">
    <source>
        <dbReference type="Pfam" id="PF13579"/>
    </source>
</evidence>
<dbReference type="EC" id="2.4.-.-" evidence="4"/>
<dbReference type="Pfam" id="PF13579">
    <property type="entry name" value="Glyco_trans_4_4"/>
    <property type="match status" value="1"/>
</dbReference>
<dbReference type="Proteomes" id="UP001611075">
    <property type="component" value="Unassembled WGS sequence"/>
</dbReference>
<reference evidence="4 5" key="1">
    <citation type="submission" date="2024-10" db="EMBL/GenBank/DDBJ databases">
        <title>The Natural Products Discovery Center: Release of the First 8490 Sequenced Strains for Exploring Actinobacteria Biosynthetic Diversity.</title>
        <authorList>
            <person name="Kalkreuter E."/>
            <person name="Kautsar S.A."/>
            <person name="Yang D."/>
            <person name="Bader C.D."/>
            <person name="Teijaro C.N."/>
            <person name="Fluegel L."/>
            <person name="Davis C.M."/>
            <person name="Simpson J.R."/>
            <person name="Lauterbach L."/>
            <person name="Steele A.D."/>
            <person name="Gui C."/>
            <person name="Meng S."/>
            <person name="Li G."/>
            <person name="Viehrig K."/>
            <person name="Ye F."/>
            <person name="Su P."/>
            <person name="Kiefer A.F."/>
            <person name="Nichols A."/>
            <person name="Cepeda A.J."/>
            <person name="Yan W."/>
            <person name="Fan B."/>
            <person name="Jiang Y."/>
            <person name="Adhikari A."/>
            <person name="Zheng C.-J."/>
            <person name="Schuster L."/>
            <person name="Cowan T.M."/>
            <person name="Smanski M.J."/>
            <person name="Chevrette M.G."/>
            <person name="De Carvalho L.P.S."/>
            <person name="Shen B."/>
        </authorList>
    </citation>
    <scope>NUCLEOTIDE SEQUENCE [LARGE SCALE GENOMIC DNA]</scope>
    <source>
        <strain evidence="4 5">NPDC021253</strain>
    </source>
</reference>
<dbReference type="PANTHER" id="PTHR45947:SF3">
    <property type="entry name" value="SULFOQUINOVOSYL TRANSFERASE SQD2"/>
    <property type="match status" value="1"/>
</dbReference>
<keyword evidence="2 4" id="KW-0808">Transferase</keyword>
<evidence type="ECO:0000256" key="2">
    <source>
        <dbReference type="ARBA" id="ARBA00022679"/>
    </source>
</evidence>
<feature type="domain" description="Glycosyltransferase subfamily 4-like N-terminal" evidence="3">
    <location>
        <begin position="14"/>
        <end position="173"/>
    </location>
</feature>
<protein>
    <submittedName>
        <fullName evidence="4">Glycosyltransferase family 4 protein</fullName>
        <ecNumber evidence="4">2.4.-.-</ecNumber>
    </submittedName>
</protein>
<gene>
    <name evidence="4" type="ORF">ACH4OY_01545</name>
</gene>
<keyword evidence="5" id="KW-1185">Reference proteome</keyword>
<sequence>MRIAMVHSGFAVRGGAERYVRDLSRALADRGHEVRVYSRTPDAEHPEDRPVGERVSARLARLAPRLAKLCTHLGDLVDPTGLGPDDLRDFDPDVVHLHNWQGLGVRPVARLSRRWPTCHSVHDHAVRDPNNALGNLGRSTALDALLRLRSRWVLRQFRRCTLLFPSERTRLRVLAGAVGAGPATRLLPLAVPLPPGPRDWPPGDRGVFLYLGALDRHKGVDLLLDAWAEAADAVGGTLLVGGDGPLRAEVERAAERSRSVRYLGYLDAEGKRAAFLRAGWLVFPSQCAETFGLVCAEALTAARPILASDMARPPMAEDASVLVFRTRDELAQLLRRAARTPDDEYAAMSASAAADGARLDWDRHVDAVVETYRTVGARAGAGPRPEVTRR</sequence>
<evidence type="ECO:0000256" key="1">
    <source>
        <dbReference type="ARBA" id="ARBA00022676"/>
    </source>
</evidence>
<dbReference type="RefSeq" id="WP_396675990.1">
    <property type="nucleotide sequence ID" value="NZ_JBIRPU010000001.1"/>
</dbReference>
<keyword evidence="1 4" id="KW-0328">Glycosyltransferase</keyword>
<evidence type="ECO:0000313" key="5">
    <source>
        <dbReference type="Proteomes" id="UP001611075"/>
    </source>
</evidence>
<proteinExistence type="predicted"/>
<evidence type="ECO:0000313" key="4">
    <source>
        <dbReference type="EMBL" id="MFI0791376.1"/>
    </source>
</evidence>
<dbReference type="SUPFAM" id="SSF53756">
    <property type="entry name" value="UDP-Glycosyltransferase/glycogen phosphorylase"/>
    <property type="match status" value="1"/>
</dbReference>
<organism evidence="4 5">
    <name type="scientific">Micromonospora rubida</name>
    <dbReference type="NCBI Taxonomy" id="2697657"/>
    <lineage>
        <taxon>Bacteria</taxon>
        <taxon>Bacillati</taxon>
        <taxon>Actinomycetota</taxon>
        <taxon>Actinomycetes</taxon>
        <taxon>Micromonosporales</taxon>
        <taxon>Micromonosporaceae</taxon>
        <taxon>Micromonospora</taxon>
    </lineage>
</organism>
<name>A0ABW7SCE4_9ACTN</name>
<dbReference type="PANTHER" id="PTHR45947">
    <property type="entry name" value="SULFOQUINOVOSYL TRANSFERASE SQD2"/>
    <property type="match status" value="1"/>
</dbReference>
<dbReference type="GO" id="GO:0016757">
    <property type="term" value="F:glycosyltransferase activity"/>
    <property type="evidence" value="ECO:0007669"/>
    <property type="project" value="UniProtKB-KW"/>
</dbReference>
<accession>A0ABW7SCE4</accession>